<dbReference type="FunFam" id="3.40.50.300:FF:000006">
    <property type="entry name" value="DNA-binding transcriptional regulator NtrC"/>
    <property type="match status" value="1"/>
</dbReference>
<feature type="domain" description="Response regulatory" evidence="10">
    <location>
        <begin position="6"/>
        <end position="120"/>
    </location>
</feature>
<proteinExistence type="predicted"/>
<dbReference type="InterPro" id="IPR058031">
    <property type="entry name" value="AAA_lid_NorR"/>
</dbReference>
<dbReference type="InterPro" id="IPR027417">
    <property type="entry name" value="P-loop_NTPase"/>
</dbReference>
<feature type="domain" description="Sigma-54 factor interaction" evidence="9">
    <location>
        <begin position="146"/>
        <end position="375"/>
    </location>
</feature>
<dbReference type="Pfam" id="PF02954">
    <property type="entry name" value="HTH_8"/>
    <property type="match status" value="1"/>
</dbReference>
<dbReference type="Pfam" id="PF00158">
    <property type="entry name" value="Sigma54_activat"/>
    <property type="match status" value="1"/>
</dbReference>
<dbReference type="AlphaFoldDB" id="A0A1N6I7X1"/>
<dbReference type="InterPro" id="IPR009057">
    <property type="entry name" value="Homeodomain-like_sf"/>
</dbReference>
<dbReference type="RefSeq" id="WP_074217265.1">
    <property type="nucleotide sequence ID" value="NZ_FSRG01000006.1"/>
</dbReference>
<keyword evidence="7" id="KW-0804">Transcription</keyword>
<dbReference type="GO" id="GO:0043565">
    <property type="term" value="F:sequence-specific DNA binding"/>
    <property type="evidence" value="ECO:0007669"/>
    <property type="project" value="InterPro"/>
</dbReference>
<dbReference type="SUPFAM" id="SSF46689">
    <property type="entry name" value="Homeodomain-like"/>
    <property type="match status" value="1"/>
</dbReference>
<dbReference type="CDD" id="cd17549">
    <property type="entry name" value="REC_DctD-like"/>
    <property type="match status" value="1"/>
</dbReference>
<dbReference type="InterPro" id="IPR025943">
    <property type="entry name" value="Sigma_54_int_dom_ATP-bd_2"/>
</dbReference>
<dbReference type="GO" id="GO:0006355">
    <property type="term" value="P:regulation of DNA-templated transcription"/>
    <property type="evidence" value="ECO:0007669"/>
    <property type="project" value="InterPro"/>
</dbReference>
<evidence type="ECO:0000256" key="3">
    <source>
        <dbReference type="ARBA" id="ARBA00022840"/>
    </source>
</evidence>
<dbReference type="PROSITE" id="PS50045">
    <property type="entry name" value="SIGMA54_INTERACT_4"/>
    <property type="match status" value="1"/>
</dbReference>
<keyword evidence="4" id="KW-0902">Two-component regulatory system</keyword>
<dbReference type="InterPro" id="IPR025944">
    <property type="entry name" value="Sigma_54_int_dom_CS"/>
</dbReference>
<keyword evidence="6" id="KW-0238">DNA-binding</keyword>
<evidence type="ECO:0000256" key="5">
    <source>
        <dbReference type="ARBA" id="ARBA00023015"/>
    </source>
</evidence>
<dbReference type="PROSITE" id="PS00676">
    <property type="entry name" value="SIGMA54_INTERACT_2"/>
    <property type="match status" value="1"/>
</dbReference>
<keyword evidence="12" id="KW-1185">Reference proteome</keyword>
<evidence type="ECO:0000256" key="6">
    <source>
        <dbReference type="ARBA" id="ARBA00023125"/>
    </source>
</evidence>
<keyword evidence="5" id="KW-0805">Transcription regulation</keyword>
<dbReference type="Proteomes" id="UP000184694">
    <property type="component" value="Unassembled WGS sequence"/>
</dbReference>
<dbReference type="Pfam" id="PF00072">
    <property type="entry name" value="Response_reg"/>
    <property type="match status" value="1"/>
</dbReference>
<dbReference type="InterPro" id="IPR001789">
    <property type="entry name" value="Sig_transdc_resp-reg_receiver"/>
</dbReference>
<keyword evidence="3" id="KW-0067">ATP-binding</keyword>
<dbReference type="SUPFAM" id="SSF52172">
    <property type="entry name" value="CheY-like"/>
    <property type="match status" value="1"/>
</dbReference>
<dbReference type="PRINTS" id="PR01590">
    <property type="entry name" value="HTHFIS"/>
</dbReference>
<evidence type="ECO:0000256" key="1">
    <source>
        <dbReference type="ARBA" id="ARBA00022553"/>
    </source>
</evidence>
<dbReference type="CDD" id="cd00009">
    <property type="entry name" value="AAA"/>
    <property type="match status" value="1"/>
</dbReference>
<evidence type="ECO:0000259" key="9">
    <source>
        <dbReference type="PROSITE" id="PS50045"/>
    </source>
</evidence>
<protein>
    <submittedName>
        <fullName evidence="11">Two-component system, NtrC family, C4-dicarboxylate transport response regulator DctD</fullName>
    </submittedName>
</protein>
<evidence type="ECO:0000259" key="10">
    <source>
        <dbReference type="PROSITE" id="PS50110"/>
    </source>
</evidence>
<dbReference type="FunFam" id="3.40.50.2300:FF:000018">
    <property type="entry name" value="DNA-binding transcriptional regulator NtrC"/>
    <property type="match status" value="1"/>
</dbReference>
<evidence type="ECO:0000256" key="8">
    <source>
        <dbReference type="PROSITE-ProRule" id="PRU00169"/>
    </source>
</evidence>
<dbReference type="GO" id="GO:0005524">
    <property type="term" value="F:ATP binding"/>
    <property type="evidence" value="ECO:0007669"/>
    <property type="project" value="UniProtKB-KW"/>
</dbReference>
<dbReference type="Gene3D" id="1.10.8.60">
    <property type="match status" value="1"/>
</dbReference>
<dbReference type="InterPro" id="IPR002197">
    <property type="entry name" value="HTH_Fis"/>
</dbReference>
<dbReference type="InterPro" id="IPR011006">
    <property type="entry name" value="CheY-like_superfamily"/>
</dbReference>
<dbReference type="PROSITE" id="PS00688">
    <property type="entry name" value="SIGMA54_INTERACT_3"/>
    <property type="match status" value="1"/>
</dbReference>
<dbReference type="PANTHER" id="PTHR32071:SF29">
    <property type="entry name" value="PHOSPHOGLYCERATE TRANSPORT SYSTEM TRANSCRIPTIONAL REGULATORY PROTEIN PGTA"/>
    <property type="match status" value="1"/>
</dbReference>
<evidence type="ECO:0000256" key="4">
    <source>
        <dbReference type="ARBA" id="ARBA00023012"/>
    </source>
</evidence>
<gene>
    <name evidence="11" type="ORF">SAMN02745161_2491</name>
</gene>
<feature type="modified residue" description="4-aspartylphosphate" evidence="8">
    <location>
        <position position="55"/>
    </location>
</feature>
<name>A0A1N6I7X1_9BACT</name>
<dbReference type="Gene3D" id="1.10.10.60">
    <property type="entry name" value="Homeodomain-like"/>
    <property type="match status" value="1"/>
</dbReference>
<dbReference type="EMBL" id="FSRG01000006">
    <property type="protein sequence ID" value="SIO28045.1"/>
    <property type="molecule type" value="Genomic_DNA"/>
</dbReference>
<dbReference type="PROSITE" id="PS50110">
    <property type="entry name" value="RESPONSE_REGULATORY"/>
    <property type="match status" value="1"/>
</dbReference>
<evidence type="ECO:0000313" key="12">
    <source>
        <dbReference type="Proteomes" id="UP000184694"/>
    </source>
</evidence>
<keyword evidence="1 8" id="KW-0597">Phosphoprotein</keyword>
<dbReference type="OrthoDB" id="9814761at2"/>
<evidence type="ECO:0000256" key="7">
    <source>
        <dbReference type="ARBA" id="ARBA00023163"/>
    </source>
</evidence>
<accession>A0A1N6I7X1</accession>
<keyword evidence="2" id="KW-0547">Nucleotide-binding</keyword>
<dbReference type="STRING" id="1121457.SAMN02745161_2491"/>
<dbReference type="Gene3D" id="3.40.50.300">
    <property type="entry name" value="P-loop containing nucleotide triphosphate hydrolases"/>
    <property type="match status" value="1"/>
</dbReference>
<reference evidence="12" key="1">
    <citation type="submission" date="2016-11" db="EMBL/GenBank/DDBJ databases">
        <authorList>
            <person name="Varghese N."/>
            <person name="Submissions S."/>
        </authorList>
    </citation>
    <scope>NUCLEOTIDE SEQUENCE [LARGE SCALE GENOMIC DNA]</scope>
    <source>
        <strain evidence="12">DSM 17456</strain>
    </source>
</reference>
<sequence>MTTIGEIYLVDDEPMIRQACQQTFELEGYTIKTFSSAEEVLPHITPDWLGVVISDVKMPGMDGLTLLNRITEIAPELPVVMLTGHGDVPMALEAIRSGAYDFLEKPAPPEYLIEVAKRALESRRLCLENRNLKERLAVDLDLESRLLGSSPQITQLRQTVSSLASIDVDVLILGETGVGKELTARSLHDCGNRHGGKFVPLNCCAIPESLVESELFGHERGAFTNASSRRIGKIELAQGGTLFLDEVESMPLDIQVKLLRALQERVIERVGSNQLIPVDFRVVAASKVDLREAVSNGTFREDLFFRLNVARINVPPLRDRAGDVMELLHYFMAVMAERFSRPVPDVDPEMSSRLQQYSWPGNVRELRNVAQQLVLGLPLDLSGEGNVDSCDVLPAGCTVLDDLVENYEKQLIVDALERNEGKIEKTASDLGIPRKRLYLRMRKYGLRKE</sequence>
<evidence type="ECO:0000256" key="2">
    <source>
        <dbReference type="ARBA" id="ARBA00022741"/>
    </source>
</evidence>
<dbReference type="InterPro" id="IPR002078">
    <property type="entry name" value="Sigma_54_int"/>
</dbReference>
<dbReference type="SUPFAM" id="SSF52540">
    <property type="entry name" value="P-loop containing nucleoside triphosphate hydrolases"/>
    <property type="match status" value="1"/>
</dbReference>
<evidence type="ECO:0000313" key="11">
    <source>
        <dbReference type="EMBL" id="SIO28045.1"/>
    </source>
</evidence>
<dbReference type="SMART" id="SM00448">
    <property type="entry name" value="REC"/>
    <property type="match status" value="1"/>
</dbReference>
<dbReference type="Gene3D" id="3.40.50.2300">
    <property type="match status" value="1"/>
</dbReference>
<dbReference type="PANTHER" id="PTHR32071">
    <property type="entry name" value="TRANSCRIPTIONAL REGULATORY PROTEIN"/>
    <property type="match status" value="1"/>
</dbReference>
<dbReference type="GO" id="GO:0000160">
    <property type="term" value="P:phosphorelay signal transduction system"/>
    <property type="evidence" value="ECO:0007669"/>
    <property type="project" value="UniProtKB-KW"/>
</dbReference>
<organism evidence="11 12">
    <name type="scientific">Halodesulfovibrio marinisediminis DSM 17456</name>
    <dbReference type="NCBI Taxonomy" id="1121457"/>
    <lineage>
        <taxon>Bacteria</taxon>
        <taxon>Pseudomonadati</taxon>
        <taxon>Thermodesulfobacteriota</taxon>
        <taxon>Desulfovibrionia</taxon>
        <taxon>Desulfovibrionales</taxon>
        <taxon>Desulfovibrionaceae</taxon>
        <taxon>Halodesulfovibrio</taxon>
    </lineage>
</organism>
<dbReference type="Pfam" id="PF25601">
    <property type="entry name" value="AAA_lid_14"/>
    <property type="match status" value="1"/>
</dbReference>